<evidence type="ECO:0000256" key="4">
    <source>
        <dbReference type="ARBA" id="ARBA00022989"/>
    </source>
</evidence>
<dbReference type="RefSeq" id="WP_343800144.1">
    <property type="nucleotide sequence ID" value="NZ_BAAADJ010000046.1"/>
</dbReference>
<dbReference type="PANTHER" id="PTHR33392">
    <property type="entry name" value="POLYISOPRENYL-TEICHOIC ACID--PEPTIDOGLYCAN TEICHOIC ACID TRANSFERASE TAGU"/>
    <property type="match status" value="1"/>
</dbReference>
<reference evidence="7 8" key="1">
    <citation type="journal article" date="2019" name="Int. J. Syst. Evol. Microbiol.">
        <title>The Global Catalogue of Microorganisms (GCM) 10K type strain sequencing project: providing services to taxonomists for standard genome sequencing and annotation.</title>
        <authorList>
            <consortium name="The Broad Institute Genomics Platform"/>
            <consortium name="The Broad Institute Genome Sequencing Center for Infectious Disease"/>
            <person name="Wu L."/>
            <person name="Ma J."/>
        </authorList>
    </citation>
    <scope>NUCLEOTIDE SEQUENCE [LARGE SCALE GENOMIC DNA]</scope>
    <source>
        <strain evidence="7 8">JCM 9731</strain>
    </source>
</reference>
<dbReference type="InterPro" id="IPR050922">
    <property type="entry name" value="LytR/CpsA/Psr_CW_biosynth"/>
</dbReference>
<evidence type="ECO:0000313" key="7">
    <source>
        <dbReference type="EMBL" id="GAA0336362.1"/>
    </source>
</evidence>
<gene>
    <name evidence="7" type="ORF">GCM10008967_28410</name>
</gene>
<proteinExistence type="inferred from homology"/>
<dbReference type="Gene3D" id="3.40.630.190">
    <property type="entry name" value="LCP protein"/>
    <property type="match status" value="1"/>
</dbReference>
<comment type="similarity">
    <text evidence="1">Belongs to the LytR/CpsA/Psr (LCP) family.</text>
</comment>
<evidence type="ECO:0000256" key="5">
    <source>
        <dbReference type="SAM" id="MobiDB-lite"/>
    </source>
</evidence>
<feature type="domain" description="Cell envelope-related transcriptional attenuator" evidence="6">
    <location>
        <begin position="117"/>
        <end position="190"/>
    </location>
</feature>
<keyword evidence="2" id="KW-0812">Transmembrane</keyword>
<evidence type="ECO:0000256" key="3">
    <source>
        <dbReference type="ARBA" id="ARBA00022968"/>
    </source>
</evidence>
<keyword evidence="4" id="KW-0472">Membrane</keyword>
<dbReference type="Pfam" id="PF03816">
    <property type="entry name" value="LytR_cpsA_psr"/>
    <property type="match status" value="1"/>
</dbReference>
<feature type="region of interest" description="Disordered" evidence="5">
    <location>
        <begin position="266"/>
        <end position="299"/>
    </location>
</feature>
<sequence length="299" mass="33855">MFKYLFGFLLVAGALFVGFVYGWVNEENDGSSKQETKYWNPIEEVPKISEFIKGDSEPDLTESELMQTFLLWEDNLFSNENEPVTLPLLLAKVEPTSKEITMEEISMKSLLPMDKLDSLDAKGLKQWVEDQHQVSIDHTISVDMEGFMKLFDNIVPDGIEIAVTEQMVNDLQLSIKPDTYTLSGKDLLSFGTESDFSKLLYQPEVLQSIKDTVMTELQGFNGMLKIPGLLKESQSYVQSDMDYSEIISMVSTIIKNGDEMVIPVLGQPQEDEKNKMEEDTESSQPYDSPDYRSYSPAGL</sequence>
<organism evidence="7 8">
    <name type="scientific">Bacillus carboniphilus</name>
    <dbReference type="NCBI Taxonomy" id="86663"/>
    <lineage>
        <taxon>Bacteria</taxon>
        <taxon>Bacillati</taxon>
        <taxon>Bacillota</taxon>
        <taxon>Bacilli</taxon>
        <taxon>Bacillales</taxon>
        <taxon>Bacillaceae</taxon>
        <taxon>Bacillus</taxon>
    </lineage>
</organism>
<evidence type="ECO:0000256" key="1">
    <source>
        <dbReference type="ARBA" id="ARBA00006068"/>
    </source>
</evidence>
<accession>A0ABN0WH23</accession>
<evidence type="ECO:0000313" key="8">
    <source>
        <dbReference type="Proteomes" id="UP001500782"/>
    </source>
</evidence>
<dbReference type="EMBL" id="BAAADJ010000046">
    <property type="protein sequence ID" value="GAA0336362.1"/>
    <property type="molecule type" value="Genomic_DNA"/>
</dbReference>
<keyword evidence="8" id="KW-1185">Reference proteome</keyword>
<dbReference type="PANTHER" id="PTHR33392:SF6">
    <property type="entry name" value="POLYISOPRENYL-TEICHOIC ACID--PEPTIDOGLYCAN TEICHOIC ACID TRANSFERASE TAGU"/>
    <property type="match status" value="1"/>
</dbReference>
<keyword evidence="4" id="KW-1133">Transmembrane helix</keyword>
<protein>
    <recommendedName>
        <fullName evidence="6">Cell envelope-related transcriptional attenuator domain-containing protein</fullName>
    </recommendedName>
</protein>
<dbReference type="Proteomes" id="UP001500782">
    <property type="component" value="Unassembled WGS sequence"/>
</dbReference>
<evidence type="ECO:0000256" key="2">
    <source>
        <dbReference type="ARBA" id="ARBA00022692"/>
    </source>
</evidence>
<comment type="caution">
    <text evidence="7">The sequence shown here is derived from an EMBL/GenBank/DDBJ whole genome shotgun (WGS) entry which is preliminary data.</text>
</comment>
<evidence type="ECO:0000259" key="6">
    <source>
        <dbReference type="Pfam" id="PF03816"/>
    </source>
</evidence>
<name>A0ABN0WH23_9BACI</name>
<dbReference type="InterPro" id="IPR004474">
    <property type="entry name" value="LytR_CpsA_psr"/>
</dbReference>
<keyword evidence="3" id="KW-0735">Signal-anchor</keyword>